<evidence type="ECO:0000313" key="3">
    <source>
        <dbReference type="Proteomes" id="UP000638263"/>
    </source>
</evidence>
<reference evidence="2" key="2">
    <citation type="submission" date="2020-09" db="EMBL/GenBank/DDBJ databases">
        <authorList>
            <person name="Sun Q."/>
            <person name="Zhou Y."/>
        </authorList>
    </citation>
    <scope>NUCLEOTIDE SEQUENCE</scope>
    <source>
        <strain evidence="2">CGMCC 4.3508</strain>
    </source>
</reference>
<evidence type="ECO:0000313" key="2">
    <source>
        <dbReference type="EMBL" id="GGK95034.1"/>
    </source>
</evidence>
<dbReference type="RefSeq" id="WP_229718575.1">
    <property type="nucleotide sequence ID" value="NZ_BMMH01000001.1"/>
</dbReference>
<protein>
    <submittedName>
        <fullName evidence="2">Uncharacterized protein</fullName>
    </submittedName>
</protein>
<dbReference type="AlphaFoldDB" id="A0A917R857"/>
<evidence type="ECO:0000256" key="1">
    <source>
        <dbReference type="SAM" id="MobiDB-lite"/>
    </source>
</evidence>
<keyword evidence="3" id="KW-1185">Reference proteome</keyword>
<dbReference type="Proteomes" id="UP000638263">
    <property type="component" value="Unassembled WGS sequence"/>
</dbReference>
<sequence length="79" mass="7989">MISDSVSAPPLGGRGGAHPRSPGAARVLPGSISHVRVGSLPTGAPERIAVEQRAVAEYPATRHAGSMGPAQSEPSRGRL</sequence>
<proteinExistence type="predicted"/>
<dbReference type="EMBL" id="BMMH01000001">
    <property type="protein sequence ID" value="GGK95034.1"/>
    <property type="molecule type" value="Genomic_DNA"/>
</dbReference>
<reference evidence="2" key="1">
    <citation type="journal article" date="2014" name="Int. J. Syst. Evol. Microbiol.">
        <title>Complete genome sequence of Corynebacterium casei LMG S-19264T (=DSM 44701T), isolated from a smear-ripened cheese.</title>
        <authorList>
            <consortium name="US DOE Joint Genome Institute (JGI-PGF)"/>
            <person name="Walter F."/>
            <person name="Albersmeier A."/>
            <person name="Kalinowski J."/>
            <person name="Ruckert C."/>
        </authorList>
    </citation>
    <scope>NUCLEOTIDE SEQUENCE</scope>
    <source>
        <strain evidence="2">CGMCC 4.3508</strain>
    </source>
</reference>
<feature type="region of interest" description="Disordered" evidence="1">
    <location>
        <begin position="59"/>
        <end position="79"/>
    </location>
</feature>
<feature type="region of interest" description="Disordered" evidence="1">
    <location>
        <begin position="1"/>
        <end position="27"/>
    </location>
</feature>
<accession>A0A917R857</accession>
<gene>
    <name evidence="2" type="ORF">GCM10011588_06750</name>
</gene>
<organism evidence="2 3">
    <name type="scientific">Nocardia jinanensis</name>
    <dbReference type="NCBI Taxonomy" id="382504"/>
    <lineage>
        <taxon>Bacteria</taxon>
        <taxon>Bacillati</taxon>
        <taxon>Actinomycetota</taxon>
        <taxon>Actinomycetes</taxon>
        <taxon>Mycobacteriales</taxon>
        <taxon>Nocardiaceae</taxon>
        <taxon>Nocardia</taxon>
    </lineage>
</organism>
<comment type="caution">
    <text evidence="2">The sequence shown here is derived from an EMBL/GenBank/DDBJ whole genome shotgun (WGS) entry which is preliminary data.</text>
</comment>
<name>A0A917R857_9NOCA</name>